<proteinExistence type="predicted"/>
<gene>
    <name evidence="2" type="ORF">OJ252_955</name>
</gene>
<dbReference type="Proteomes" id="UP001071777">
    <property type="component" value="Unassembled WGS sequence"/>
</dbReference>
<comment type="caution">
    <text evidence="2">The sequence shown here is derived from an EMBL/GenBank/DDBJ whole genome shotgun (WGS) entry which is preliminary data.</text>
</comment>
<accession>A0ABQ8PAA2</accession>
<keyword evidence="3" id="KW-1185">Reference proteome</keyword>
<dbReference type="Gene3D" id="1.20.5.2050">
    <property type="match status" value="1"/>
</dbReference>
<feature type="compositionally biased region" description="Polar residues" evidence="1">
    <location>
        <begin position="606"/>
        <end position="629"/>
    </location>
</feature>
<evidence type="ECO:0000313" key="3">
    <source>
        <dbReference type="Proteomes" id="UP001071777"/>
    </source>
</evidence>
<feature type="compositionally biased region" description="Polar residues" evidence="1">
    <location>
        <begin position="643"/>
        <end position="671"/>
    </location>
</feature>
<name>A0ABQ8PAA2_9CRYT</name>
<dbReference type="EMBL" id="JAPCXB010000033">
    <property type="protein sequence ID" value="KAJ1613544.1"/>
    <property type="molecule type" value="Genomic_DNA"/>
</dbReference>
<feature type="compositionally biased region" description="Polar residues" evidence="1">
    <location>
        <begin position="577"/>
        <end position="596"/>
    </location>
</feature>
<evidence type="ECO:0000313" key="2">
    <source>
        <dbReference type="EMBL" id="KAJ1613544.1"/>
    </source>
</evidence>
<organism evidence="2 3">
    <name type="scientific">Cryptosporidium canis</name>
    <dbReference type="NCBI Taxonomy" id="195482"/>
    <lineage>
        <taxon>Eukaryota</taxon>
        <taxon>Sar</taxon>
        <taxon>Alveolata</taxon>
        <taxon>Apicomplexa</taxon>
        <taxon>Conoidasida</taxon>
        <taxon>Coccidia</taxon>
        <taxon>Eucoccidiorida</taxon>
        <taxon>Eimeriorina</taxon>
        <taxon>Cryptosporidiidae</taxon>
        <taxon>Cryptosporidium</taxon>
    </lineage>
</organism>
<evidence type="ECO:0008006" key="4">
    <source>
        <dbReference type="Google" id="ProtNLM"/>
    </source>
</evidence>
<protein>
    <recommendedName>
        <fullName evidence="4">AP2/ERF domain-containing protein</fullName>
    </recommendedName>
</protein>
<evidence type="ECO:0000256" key="1">
    <source>
        <dbReference type="SAM" id="MobiDB-lite"/>
    </source>
</evidence>
<feature type="region of interest" description="Disordered" evidence="1">
    <location>
        <begin position="577"/>
        <end position="671"/>
    </location>
</feature>
<reference evidence="2" key="1">
    <citation type="submission" date="2022-10" db="EMBL/GenBank/DDBJ databases">
        <title>Adaptive evolution leads to modifications in subtelomeric GC content in a zoonotic Cryptosporidium species.</title>
        <authorList>
            <person name="Li J."/>
            <person name="Feng Y."/>
            <person name="Xiao L."/>
        </authorList>
    </citation>
    <scope>NUCLEOTIDE SEQUENCE</scope>
    <source>
        <strain evidence="2">25894</strain>
    </source>
</reference>
<feature type="compositionally biased region" description="Polar residues" evidence="1">
    <location>
        <begin position="279"/>
        <end position="297"/>
    </location>
</feature>
<feature type="region of interest" description="Disordered" evidence="1">
    <location>
        <begin position="279"/>
        <end position="306"/>
    </location>
</feature>
<sequence length="671" mass="72311">MYGNEFVHISAGNLQSNDGLINNGSLGCLNIEGAISNDTQGNKDLIPDPISALEAEFLVQDHGLEIGNIKSEDMLHGDPTDMLFANESEMKQNNPYDIKGSIALDGAYVHGVSNTNQVLPIAGNQLIIGESIPLNAEEHSGTIQTSESPLPYKLWIDAKNRDWILEWRTKNGRWSVRKFSCKRWGKGKAYSHAINFLASLSSCGVIRGPNYSQRLLEPGDTIINAVRTNKTIDDELVLQLISQREMMANADKHQNDFESNNGLNTLAAIATAAAAIVSNPTKSQTRNHASQSTTAPPTTRGAVRKSGVPGVYWSQKPQGWRVVYYTGKDREFEYFKVPANASEEIIGEILEVAKRFRSQITSEGRHLPNGIVGSGTKRARLAEKKAAAAAAAAPPSASEGSRQVLPSRATHLTEEGIAEYLKNASDIASKNLLDAETLSQISSKLSHGNVAGTQNPNGAVPPGSYEWMYNPLLMNLYGNYSAAVQWAMLQNALSQNGGMLSSTVSGQTENSNSQPNPILNTFLNNPFINPFGLQIQQLLGQNAGALNQLHQTPNANPSSQVNMNLLGRFLGATLSHFQSNKPSATSPVGKSGNSAQPNPPNKDSTDCSNQLSNNQQPTPNSDKATQESANIDIVSVAVPQVDDGQSLQTETVDTQNENQPEVSSSNSDTPE</sequence>